<dbReference type="EMBL" id="CAJVRL010000057">
    <property type="protein sequence ID" value="CAG8954746.1"/>
    <property type="molecule type" value="Genomic_DNA"/>
</dbReference>
<evidence type="ECO:0000313" key="2">
    <source>
        <dbReference type="Proteomes" id="UP000696280"/>
    </source>
</evidence>
<dbReference type="Proteomes" id="UP000696280">
    <property type="component" value="Unassembled WGS sequence"/>
</dbReference>
<sequence length="63" mass="7083">MILSDQYQIDGNKDPSGRCNDCKIANPLALMSKSHLFTFRFRESALGYKINPIQGPVKKVIIT</sequence>
<keyword evidence="2" id="KW-1185">Reference proteome</keyword>
<dbReference type="AlphaFoldDB" id="A0A9N9KVV4"/>
<reference evidence="1" key="1">
    <citation type="submission" date="2021-07" db="EMBL/GenBank/DDBJ databases">
        <authorList>
            <person name="Durling M."/>
        </authorList>
    </citation>
    <scope>NUCLEOTIDE SEQUENCE</scope>
</reference>
<evidence type="ECO:0000313" key="1">
    <source>
        <dbReference type="EMBL" id="CAG8954746.1"/>
    </source>
</evidence>
<comment type="caution">
    <text evidence="1">The sequence shown here is derived from an EMBL/GenBank/DDBJ whole genome shotgun (WGS) entry which is preliminary data.</text>
</comment>
<gene>
    <name evidence="1" type="ORF">HYFRA_00004671</name>
</gene>
<organism evidence="1 2">
    <name type="scientific">Hymenoscyphus fraxineus</name>
    <dbReference type="NCBI Taxonomy" id="746836"/>
    <lineage>
        <taxon>Eukaryota</taxon>
        <taxon>Fungi</taxon>
        <taxon>Dikarya</taxon>
        <taxon>Ascomycota</taxon>
        <taxon>Pezizomycotina</taxon>
        <taxon>Leotiomycetes</taxon>
        <taxon>Helotiales</taxon>
        <taxon>Helotiaceae</taxon>
        <taxon>Hymenoscyphus</taxon>
    </lineage>
</organism>
<accession>A0A9N9KVV4</accession>
<proteinExistence type="predicted"/>
<protein>
    <submittedName>
        <fullName evidence="1">Uncharacterized protein</fullName>
    </submittedName>
</protein>
<name>A0A9N9KVV4_9HELO</name>